<reference evidence="3" key="1">
    <citation type="journal article" date="2014" name="Proc. Natl. Acad. Sci. U.S.A.">
        <title>Extensive sampling of basidiomycete genomes demonstrates inadequacy of the white-rot/brown-rot paradigm for wood decay fungi.</title>
        <authorList>
            <person name="Riley R."/>
            <person name="Salamov A.A."/>
            <person name="Brown D.W."/>
            <person name="Nagy L.G."/>
            <person name="Floudas D."/>
            <person name="Held B.W."/>
            <person name="Levasseur A."/>
            <person name="Lombard V."/>
            <person name="Morin E."/>
            <person name="Otillar R."/>
            <person name="Lindquist E.A."/>
            <person name="Sun H."/>
            <person name="LaButti K.M."/>
            <person name="Schmutz J."/>
            <person name="Jabbour D."/>
            <person name="Luo H."/>
            <person name="Baker S.E."/>
            <person name="Pisabarro A.G."/>
            <person name="Walton J.D."/>
            <person name="Blanchette R.A."/>
            <person name="Henrissat B."/>
            <person name="Martin F."/>
            <person name="Cullen D."/>
            <person name="Hibbett D.S."/>
            <person name="Grigoriev I.V."/>
        </authorList>
    </citation>
    <scope>NUCLEOTIDE SEQUENCE [LARGE SCALE GENOMIC DNA]</scope>
    <source>
        <strain evidence="3">CBS 339.88</strain>
    </source>
</reference>
<feature type="transmembrane region" description="Helical" evidence="1">
    <location>
        <begin position="48"/>
        <end position="68"/>
    </location>
</feature>
<keyword evidence="1" id="KW-0812">Transmembrane</keyword>
<gene>
    <name evidence="2" type="ORF">GALMADRAFT_1358450</name>
</gene>
<dbReference type="HOGENOM" id="CLU_112544_0_0_1"/>
<keyword evidence="1" id="KW-1133">Transmembrane helix</keyword>
<keyword evidence="3" id="KW-1185">Reference proteome</keyword>
<keyword evidence="1" id="KW-0472">Membrane</keyword>
<evidence type="ECO:0000256" key="1">
    <source>
        <dbReference type="SAM" id="Phobius"/>
    </source>
</evidence>
<dbReference type="Proteomes" id="UP000027222">
    <property type="component" value="Unassembled WGS sequence"/>
</dbReference>
<evidence type="ECO:0000313" key="3">
    <source>
        <dbReference type="Proteomes" id="UP000027222"/>
    </source>
</evidence>
<sequence>MNTAHITAIFVWAIFSTCALSASLLSWLTNLSPPIHDAVESVFVDLSINLGFAIASFVALLVSLAILLVPTWRAFWRRILFADVFVSILWMVAVGVILVFCFMSEWHPCSVMSQLQVSLHPEAIPGAIAACRKLMALDILAAVNLLFSEMARHLDGIADV</sequence>
<feature type="transmembrane region" description="Helical" evidence="1">
    <location>
        <begin position="80"/>
        <end position="103"/>
    </location>
</feature>
<evidence type="ECO:0000313" key="2">
    <source>
        <dbReference type="EMBL" id="KDR81241.1"/>
    </source>
</evidence>
<accession>A0A067TDJ3</accession>
<dbReference type="EMBL" id="KL142371">
    <property type="protein sequence ID" value="KDR81241.1"/>
    <property type="molecule type" value="Genomic_DNA"/>
</dbReference>
<organism evidence="2 3">
    <name type="scientific">Galerina marginata (strain CBS 339.88)</name>
    <dbReference type="NCBI Taxonomy" id="685588"/>
    <lineage>
        <taxon>Eukaryota</taxon>
        <taxon>Fungi</taxon>
        <taxon>Dikarya</taxon>
        <taxon>Basidiomycota</taxon>
        <taxon>Agaricomycotina</taxon>
        <taxon>Agaricomycetes</taxon>
        <taxon>Agaricomycetidae</taxon>
        <taxon>Agaricales</taxon>
        <taxon>Agaricineae</taxon>
        <taxon>Strophariaceae</taxon>
        <taxon>Galerina</taxon>
    </lineage>
</organism>
<protein>
    <submittedName>
        <fullName evidence="2">Uncharacterized protein</fullName>
    </submittedName>
</protein>
<feature type="transmembrane region" description="Helical" evidence="1">
    <location>
        <begin position="7"/>
        <end position="28"/>
    </location>
</feature>
<dbReference type="AlphaFoldDB" id="A0A067TDJ3"/>
<name>A0A067TDJ3_GALM3</name>
<proteinExistence type="predicted"/>